<evidence type="ECO:0000256" key="7">
    <source>
        <dbReference type="ARBA" id="ARBA00022801"/>
    </source>
</evidence>
<keyword evidence="6 8" id="KW-0645">Protease</keyword>
<evidence type="ECO:0000256" key="3">
    <source>
        <dbReference type="ARBA" id="ARBA00010088"/>
    </source>
</evidence>
<sequence>MRGYRGTQVLAHGPATTGSTPAWSSTRRARANLGNVATSVPLIEPYADGLLEVGDGNQVYWCASGNPAGRPALVVHGGPGSGSSPRSRKSFDPNVFRIVQFDQRGCGRSVPSAADPGTDMAVNTTEHLIADMERLRIHLGIDRWLLYGGSWGSTLILAYAQRYPQRVTGIVLVGVTTTRRREIDWLYRGVARLLPAEWERFRATPPSDGDLVEGYRQLMEHPDPVVRRGAAIEWCRWEDAVIAHESTGSPGQYSAKPDTAMLAFVRICTHYFAHAAWLEEGVLLREAGRLAEVPGELIHGRLDLSAPLETAWELAKAWPAARLRVIDDSGHTASPAMGEAVTRAIARFAQPDTNQIS</sequence>
<feature type="active site" description="Nucleophile" evidence="9">
    <location>
        <position position="150"/>
    </location>
</feature>
<gene>
    <name evidence="13" type="primary">pip</name>
    <name evidence="13" type="ORF">HGA10_11940</name>
</gene>
<evidence type="ECO:0000256" key="4">
    <source>
        <dbReference type="ARBA" id="ARBA00022438"/>
    </source>
</evidence>
<evidence type="ECO:0000256" key="5">
    <source>
        <dbReference type="ARBA" id="ARBA00022490"/>
    </source>
</evidence>
<evidence type="ECO:0000256" key="10">
    <source>
        <dbReference type="RuleBase" id="RU003421"/>
    </source>
</evidence>
<evidence type="ECO:0000256" key="2">
    <source>
        <dbReference type="ARBA" id="ARBA00004496"/>
    </source>
</evidence>
<dbReference type="AlphaFoldDB" id="A0A846W5M8"/>
<evidence type="ECO:0000256" key="11">
    <source>
        <dbReference type="SAM" id="MobiDB-lite"/>
    </source>
</evidence>
<keyword evidence="5 8" id="KW-0963">Cytoplasm</keyword>
<dbReference type="NCBIfam" id="TIGR01249">
    <property type="entry name" value="pro_imino_pep_1"/>
    <property type="match status" value="1"/>
</dbReference>
<protein>
    <recommendedName>
        <fullName evidence="8 10">Proline iminopeptidase</fullName>
        <shortName evidence="8">PIP</shortName>
        <ecNumber evidence="8 10">3.4.11.5</ecNumber>
    </recommendedName>
    <alternativeName>
        <fullName evidence="8">Prolyl aminopeptidase</fullName>
    </alternativeName>
</protein>
<comment type="caution">
    <text evidence="13">The sequence shown here is derived from an EMBL/GenBank/DDBJ whole genome shotgun (WGS) entry which is preliminary data.</text>
</comment>
<proteinExistence type="inferred from homology"/>
<evidence type="ECO:0000256" key="9">
    <source>
        <dbReference type="PIRSR" id="PIRSR006431-1"/>
    </source>
</evidence>
<dbReference type="Proteomes" id="UP000572007">
    <property type="component" value="Unassembled WGS sequence"/>
</dbReference>
<dbReference type="Pfam" id="PF00561">
    <property type="entry name" value="Abhydrolase_1"/>
    <property type="match status" value="1"/>
</dbReference>
<comment type="catalytic activity">
    <reaction evidence="1 8 10">
        <text>Release of N-terminal proline from a peptide.</text>
        <dbReference type="EC" id="3.4.11.5"/>
    </reaction>
</comment>
<dbReference type="PANTHER" id="PTHR43722">
    <property type="entry name" value="PROLINE IMINOPEPTIDASE"/>
    <property type="match status" value="1"/>
</dbReference>
<dbReference type="Gene3D" id="3.40.50.1820">
    <property type="entry name" value="alpha/beta hydrolase"/>
    <property type="match status" value="1"/>
</dbReference>
<dbReference type="EMBL" id="JAAXOM010000003">
    <property type="protein sequence ID" value="NKX88024.1"/>
    <property type="molecule type" value="Genomic_DNA"/>
</dbReference>
<feature type="domain" description="AB hydrolase-1" evidence="12">
    <location>
        <begin position="73"/>
        <end position="333"/>
    </location>
</feature>
<evidence type="ECO:0000313" key="14">
    <source>
        <dbReference type="Proteomes" id="UP000572007"/>
    </source>
</evidence>
<dbReference type="PRINTS" id="PR00793">
    <property type="entry name" value="PROAMNOPTASE"/>
</dbReference>
<reference evidence="13 14" key="1">
    <citation type="submission" date="2020-04" db="EMBL/GenBank/DDBJ databases">
        <title>MicrobeNet Type strains.</title>
        <authorList>
            <person name="Nicholson A.C."/>
        </authorList>
    </citation>
    <scope>NUCLEOTIDE SEQUENCE [LARGE SCALE GENOMIC DNA]</scope>
    <source>
        <strain evidence="13 14">DSM 44960</strain>
    </source>
</reference>
<dbReference type="SUPFAM" id="SSF53474">
    <property type="entry name" value="alpha/beta-Hydrolases"/>
    <property type="match status" value="1"/>
</dbReference>
<evidence type="ECO:0000313" key="13">
    <source>
        <dbReference type="EMBL" id="NKX88024.1"/>
    </source>
</evidence>
<dbReference type="PIRSF" id="PIRSF006431">
    <property type="entry name" value="Pept_S33"/>
    <property type="match status" value="1"/>
</dbReference>
<feature type="region of interest" description="Disordered" evidence="11">
    <location>
        <begin position="1"/>
        <end position="24"/>
    </location>
</feature>
<dbReference type="InterPro" id="IPR029058">
    <property type="entry name" value="AB_hydrolase_fold"/>
</dbReference>
<accession>A0A846W5M8</accession>
<dbReference type="GO" id="GO:0006508">
    <property type="term" value="P:proteolysis"/>
    <property type="evidence" value="ECO:0007669"/>
    <property type="project" value="UniProtKB-KW"/>
</dbReference>
<comment type="similarity">
    <text evidence="3 8 10">Belongs to the peptidase S33 family.</text>
</comment>
<comment type="subcellular location">
    <subcellularLocation>
        <location evidence="2 8">Cytoplasm</location>
    </subcellularLocation>
</comment>
<evidence type="ECO:0000256" key="6">
    <source>
        <dbReference type="ARBA" id="ARBA00022670"/>
    </source>
</evidence>
<evidence type="ECO:0000259" key="12">
    <source>
        <dbReference type="Pfam" id="PF00561"/>
    </source>
</evidence>
<feature type="active site" evidence="9">
    <location>
        <position position="303"/>
    </location>
</feature>
<dbReference type="PANTHER" id="PTHR43722:SF1">
    <property type="entry name" value="PROLINE IMINOPEPTIDASE"/>
    <property type="match status" value="1"/>
</dbReference>
<dbReference type="GO" id="GO:0005737">
    <property type="term" value="C:cytoplasm"/>
    <property type="evidence" value="ECO:0007669"/>
    <property type="project" value="UniProtKB-SubCell"/>
</dbReference>
<keyword evidence="14" id="KW-1185">Reference proteome</keyword>
<dbReference type="InterPro" id="IPR005944">
    <property type="entry name" value="Pro_iminopeptidase"/>
</dbReference>
<keyword evidence="4 8" id="KW-0031">Aminopeptidase</keyword>
<evidence type="ECO:0000256" key="8">
    <source>
        <dbReference type="PIRNR" id="PIRNR006431"/>
    </source>
</evidence>
<dbReference type="InterPro" id="IPR002410">
    <property type="entry name" value="Peptidase_S33"/>
</dbReference>
<dbReference type="InterPro" id="IPR000073">
    <property type="entry name" value="AB_hydrolase_1"/>
</dbReference>
<keyword evidence="7 8" id="KW-0378">Hydrolase</keyword>
<name>A0A846W5M8_9NOCA</name>
<dbReference type="GO" id="GO:0004177">
    <property type="term" value="F:aminopeptidase activity"/>
    <property type="evidence" value="ECO:0007669"/>
    <property type="project" value="UniProtKB-UniRule"/>
</dbReference>
<feature type="active site" description="Proton donor" evidence="9">
    <location>
        <position position="331"/>
    </location>
</feature>
<evidence type="ECO:0000256" key="1">
    <source>
        <dbReference type="ARBA" id="ARBA00001585"/>
    </source>
</evidence>
<dbReference type="EC" id="3.4.11.5" evidence="8 10"/>
<organism evidence="13 14">
    <name type="scientific">Nocardia coubleae</name>
    <dbReference type="NCBI Taxonomy" id="356147"/>
    <lineage>
        <taxon>Bacteria</taxon>
        <taxon>Bacillati</taxon>
        <taxon>Actinomycetota</taxon>
        <taxon>Actinomycetes</taxon>
        <taxon>Mycobacteriales</taxon>
        <taxon>Nocardiaceae</taxon>
        <taxon>Nocardia</taxon>
    </lineage>
</organism>